<evidence type="ECO:0000256" key="1">
    <source>
        <dbReference type="SAM" id="MobiDB-lite"/>
    </source>
</evidence>
<feature type="compositionally biased region" description="Polar residues" evidence="1">
    <location>
        <begin position="62"/>
        <end position="72"/>
    </location>
</feature>
<sequence>MDIEPVEEEATVKQHDSDVTDPISAAFRIDDAARAVQAIHGVRGRRRTVRDTAVRPGARPTAGTSPHSGSSS</sequence>
<gene>
    <name evidence="2" type="ORF">SAMN05443637_10825</name>
</gene>
<feature type="region of interest" description="Disordered" evidence="1">
    <location>
        <begin position="1"/>
        <end position="21"/>
    </location>
</feature>
<dbReference type="STRING" id="1848.SAMN05443637_10825"/>
<proteinExistence type="predicted"/>
<protein>
    <submittedName>
        <fullName evidence="2">Uncharacterized protein</fullName>
    </submittedName>
</protein>
<dbReference type="AlphaFoldDB" id="A0A1M6TGF7"/>
<feature type="region of interest" description="Disordered" evidence="1">
    <location>
        <begin position="40"/>
        <end position="72"/>
    </location>
</feature>
<dbReference type="Proteomes" id="UP000184363">
    <property type="component" value="Unassembled WGS sequence"/>
</dbReference>
<keyword evidence="3" id="KW-1185">Reference proteome</keyword>
<dbReference type="RefSeq" id="WP_073457149.1">
    <property type="nucleotide sequence ID" value="NZ_CALGVN010000008.1"/>
</dbReference>
<reference evidence="2 3" key="1">
    <citation type="submission" date="2016-11" db="EMBL/GenBank/DDBJ databases">
        <authorList>
            <person name="Jaros S."/>
            <person name="Januszkiewicz K."/>
            <person name="Wedrychowicz H."/>
        </authorList>
    </citation>
    <scope>NUCLEOTIDE SEQUENCE [LARGE SCALE GENOMIC DNA]</scope>
    <source>
        <strain evidence="2 3">DSM 43832</strain>
    </source>
</reference>
<accession>A0A1M6TGF7</accession>
<dbReference type="EMBL" id="FRAP01000008">
    <property type="protein sequence ID" value="SHK56013.1"/>
    <property type="molecule type" value="Genomic_DNA"/>
</dbReference>
<evidence type="ECO:0000313" key="2">
    <source>
        <dbReference type="EMBL" id="SHK56013.1"/>
    </source>
</evidence>
<evidence type="ECO:0000313" key="3">
    <source>
        <dbReference type="Proteomes" id="UP000184363"/>
    </source>
</evidence>
<organism evidence="2 3">
    <name type="scientific">Pseudonocardia thermophila</name>
    <dbReference type="NCBI Taxonomy" id="1848"/>
    <lineage>
        <taxon>Bacteria</taxon>
        <taxon>Bacillati</taxon>
        <taxon>Actinomycetota</taxon>
        <taxon>Actinomycetes</taxon>
        <taxon>Pseudonocardiales</taxon>
        <taxon>Pseudonocardiaceae</taxon>
        <taxon>Pseudonocardia</taxon>
    </lineage>
</organism>
<name>A0A1M6TGF7_PSETH</name>